<name>A0A0G4IND7_PLABS</name>
<dbReference type="EMBL" id="OVEO01000015">
    <property type="protein sequence ID" value="SPR00713.1"/>
    <property type="molecule type" value="Genomic_DNA"/>
</dbReference>
<accession>A0A0G4IND7</accession>
<feature type="domain" description="CCHC-type" evidence="1">
    <location>
        <begin position="96"/>
        <end position="112"/>
    </location>
</feature>
<feature type="domain" description="CCHC-type" evidence="1">
    <location>
        <begin position="72"/>
        <end position="88"/>
    </location>
</feature>
<dbReference type="GO" id="GO:0003676">
    <property type="term" value="F:nucleic acid binding"/>
    <property type="evidence" value="ECO:0007669"/>
    <property type="project" value="InterPro"/>
</dbReference>
<dbReference type="EMBL" id="CDSF01000076">
    <property type="protein sequence ID" value="CEO96751.1"/>
    <property type="molecule type" value="Genomic_DNA"/>
</dbReference>
<dbReference type="Proteomes" id="UP000039324">
    <property type="component" value="Unassembled WGS sequence"/>
</dbReference>
<sequence>MSGSKPCDYEHRRLLISDCMFCLSPNHSAGCCPIRHAVHLGDLGNVSSICKICGDASHVENYCSAVPGAEFRCRCCGSPDHRRMQCPWRRAGPEAQCRHCHLAGHGIIDCPLRAPSLAEKGFASQHNRCTFCMQGSHTLAGCVVHATYQEVIDQESSKVEVVDDDDATAETKAPPVQRDYPPRRCRLSSGAGSHWHPIVFDWPTVMADMLLVLDANLNTCGISGLAGTDFSLGSK</sequence>
<feature type="domain" description="CCHC-type" evidence="1">
    <location>
        <begin position="49"/>
        <end position="65"/>
    </location>
</feature>
<geneLocation type="mitochondrion" evidence="3"/>
<evidence type="ECO:0000313" key="3">
    <source>
        <dbReference type="EMBL" id="SPR00713.1"/>
    </source>
</evidence>
<protein>
    <recommendedName>
        <fullName evidence="1">CCHC-type domain-containing protein</fullName>
    </recommendedName>
</protein>
<feature type="domain" description="CCHC-type" evidence="1">
    <location>
        <begin position="18"/>
        <end position="34"/>
    </location>
</feature>
<evidence type="ECO:0000313" key="2">
    <source>
        <dbReference type="EMBL" id="CEO96751.1"/>
    </source>
</evidence>
<evidence type="ECO:0000313" key="5">
    <source>
        <dbReference type="Proteomes" id="UP000290189"/>
    </source>
</evidence>
<dbReference type="InterPro" id="IPR001878">
    <property type="entry name" value="Znf_CCHC"/>
</dbReference>
<dbReference type="GO" id="GO:0008270">
    <property type="term" value="F:zinc ion binding"/>
    <property type="evidence" value="ECO:0007669"/>
    <property type="project" value="InterPro"/>
</dbReference>
<dbReference type="AlphaFoldDB" id="A0A0G4IND7"/>
<dbReference type="Proteomes" id="UP000290189">
    <property type="component" value="Unassembled WGS sequence"/>
</dbReference>
<organism evidence="2 4">
    <name type="scientific">Plasmodiophora brassicae</name>
    <name type="common">Clubroot disease agent</name>
    <dbReference type="NCBI Taxonomy" id="37360"/>
    <lineage>
        <taxon>Eukaryota</taxon>
        <taxon>Sar</taxon>
        <taxon>Rhizaria</taxon>
        <taxon>Endomyxa</taxon>
        <taxon>Phytomyxea</taxon>
        <taxon>Plasmodiophorida</taxon>
        <taxon>Plasmodiophoridae</taxon>
        <taxon>Plasmodiophora</taxon>
    </lineage>
</organism>
<evidence type="ECO:0000313" key="4">
    <source>
        <dbReference type="Proteomes" id="UP000039324"/>
    </source>
</evidence>
<keyword evidence="3" id="KW-0496">Mitochondrion</keyword>
<reference evidence="2 4" key="1">
    <citation type="submission" date="2015-02" db="EMBL/GenBank/DDBJ databases">
        <authorList>
            <person name="Chooi Y.-H."/>
        </authorList>
    </citation>
    <scope>NUCLEOTIDE SEQUENCE [LARGE SCALE GENOMIC DNA]</scope>
    <source>
        <strain evidence="2">E3</strain>
    </source>
</reference>
<gene>
    <name evidence="2" type="ORF">PBRA_005355</name>
    <name evidence="3" type="ORF">PLBR_LOCUS7928</name>
</gene>
<evidence type="ECO:0000259" key="1">
    <source>
        <dbReference type="SMART" id="SM00343"/>
    </source>
</evidence>
<proteinExistence type="predicted"/>
<dbReference type="OrthoDB" id="8026949at2759"/>
<reference evidence="3 5" key="2">
    <citation type="submission" date="2018-03" db="EMBL/GenBank/DDBJ databases">
        <authorList>
            <person name="Fogelqvist J."/>
        </authorList>
    </citation>
    <scope>NUCLEOTIDE SEQUENCE [LARGE SCALE GENOMIC DNA]</scope>
</reference>
<dbReference type="SMART" id="SM00343">
    <property type="entry name" value="ZnF_C2HC"/>
    <property type="match status" value="4"/>
</dbReference>
<keyword evidence="4" id="KW-1185">Reference proteome</keyword>